<name>A0ABX7ZTR2_9RALS</name>
<keyword evidence="2" id="KW-0472">Membrane</keyword>
<proteinExistence type="predicted"/>
<evidence type="ECO:0000256" key="1">
    <source>
        <dbReference type="SAM" id="MobiDB-lite"/>
    </source>
</evidence>
<dbReference type="RefSeq" id="WP_127591852.1">
    <property type="nucleotide sequence ID" value="NZ_CP046674.1"/>
</dbReference>
<keyword evidence="2" id="KW-0812">Transmembrane</keyword>
<accession>A0ABX7ZTR2</accession>
<evidence type="ECO:0000313" key="3">
    <source>
        <dbReference type="EMBL" id="QUP58550.1"/>
    </source>
</evidence>
<gene>
    <name evidence="3" type="ORF">GO999_08235</name>
</gene>
<evidence type="ECO:0000256" key="2">
    <source>
        <dbReference type="SAM" id="Phobius"/>
    </source>
</evidence>
<reference evidence="4" key="1">
    <citation type="submission" date="2019-12" db="EMBL/GenBank/DDBJ databases">
        <title>Whole-genome sequence of tobacco pathogen Ralstonia pseudosolanacearum strain RS, originating from Yunnan province of China.</title>
        <authorList>
            <person name="Lu C.-H."/>
        </authorList>
    </citation>
    <scope>NUCLEOTIDE SEQUENCE [LARGE SCALE GENOMIC DNA]</scope>
    <source>
        <strain evidence="4">RS</strain>
    </source>
</reference>
<evidence type="ECO:0000313" key="4">
    <source>
        <dbReference type="Proteomes" id="UP000680989"/>
    </source>
</evidence>
<feature type="transmembrane region" description="Helical" evidence="2">
    <location>
        <begin position="63"/>
        <end position="82"/>
    </location>
</feature>
<protein>
    <submittedName>
        <fullName evidence="3">Uncharacterized protein</fullName>
    </submittedName>
</protein>
<organism evidence="3 4">
    <name type="scientific">Ralstonia nicotianae</name>
    <dbReference type="NCBI Taxonomy" id="3037696"/>
    <lineage>
        <taxon>Bacteria</taxon>
        <taxon>Pseudomonadati</taxon>
        <taxon>Pseudomonadota</taxon>
        <taxon>Betaproteobacteria</taxon>
        <taxon>Burkholderiales</taxon>
        <taxon>Burkholderiaceae</taxon>
        <taxon>Ralstonia</taxon>
        <taxon>Ralstonia solanacearum species complex</taxon>
    </lineage>
</organism>
<sequence>MKSSDRIIKSSAHSREWPATFEDADDLQPSITNAARQSQRETPRHPLASPTFLEKFTQQTSALLLYAAIRCLTGAVLTFYSFHRNRCQTILHRSIDSAPKKKKAAQKKSNRRIKTNLQRNKIHIQPIRFDLCEKRIRKKFQIRRAVR</sequence>
<dbReference type="EMBL" id="CP046674">
    <property type="protein sequence ID" value="QUP58550.1"/>
    <property type="molecule type" value="Genomic_DNA"/>
</dbReference>
<dbReference type="Proteomes" id="UP000680989">
    <property type="component" value="Chromosome"/>
</dbReference>
<feature type="region of interest" description="Disordered" evidence="1">
    <location>
        <begin position="1"/>
        <end position="29"/>
    </location>
</feature>
<keyword evidence="2" id="KW-1133">Transmembrane helix</keyword>
<feature type="compositionally biased region" description="Basic and acidic residues" evidence="1">
    <location>
        <begin position="1"/>
        <end position="16"/>
    </location>
</feature>
<keyword evidence="4" id="KW-1185">Reference proteome</keyword>